<protein>
    <recommendedName>
        <fullName evidence="3">GH26 domain-containing protein</fullName>
    </recommendedName>
</protein>
<proteinExistence type="predicted"/>
<evidence type="ECO:0000313" key="2">
    <source>
        <dbReference type="Proteomes" id="UP000251889"/>
    </source>
</evidence>
<comment type="caution">
    <text evidence="1">The sequence shown here is derived from an EMBL/GenBank/DDBJ whole genome shotgun (WGS) entry which is preliminary data.</text>
</comment>
<dbReference type="OrthoDB" id="642190at2"/>
<dbReference type="RefSeq" id="WP_112746391.1">
    <property type="nucleotide sequence ID" value="NZ_QMFY01000003.1"/>
</dbReference>
<organism evidence="1 2">
    <name type="scientific">Pseudochryseolinea flava</name>
    <dbReference type="NCBI Taxonomy" id="2059302"/>
    <lineage>
        <taxon>Bacteria</taxon>
        <taxon>Pseudomonadati</taxon>
        <taxon>Bacteroidota</taxon>
        <taxon>Cytophagia</taxon>
        <taxon>Cytophagales</taxon>
        <taxon>Fulvivirgaceae</taxon>
        <taxon>Pseudochryseolinea</taxon>
    </lineage>
</organism>
<dbReference type="EMBL" id="QMFY01000003">
    <property type="protein sequence ID" value="RAW01651.1"/>
    <property type="molecule type" value="Genomic_DNA"/>
</dbReference>
<gene>
    <name evidence="1" type="ORF">DQQ10_08330</name>
</gene>
<sequence length="310" mass="34942">MKFKILFTAAIVVGITMLSAFVFDSRISQNKTTYRWTGAWMPMRISAADGVTALDTKIGHFTHLDKKQSYLNAVSNIHKKFPTSQPWVTWTVSDLARAIPVGQNLSDAQHDQYLSAMDEHKVAVFLEVFPIKGDKANSAVDAVAEIDKWLRKLKHHTSIVGVGVELEYFGKATDSLAAVWDRRIKQHNPKYRMFLRHYSKDFMPPTYRGAGDLIFVCDASEASIADLNNGFANWANHFAPTACAFQIGYPADEDGMDGSNKTGWWRLKDPVRDWGSAILPLIKDEKQELGLIWVTAKSGKSYHKDWDLTK</sequence>
<evidence type="ECO:0008006" key="3">
    <source>
        <dbReference type="Google" id="ProtNLM"/>
    </source>
</evidence>
<keyword evidence="2" id="KW-1185">Reference proteome</keyword>
<name>A0A364Y5L5_9BACT</name>
<evidence type="ECO:0000313" key="1">
    <source>
        <dbReference type="EMBL" id="RAW01651.1"/>
    </source>
</evidence>
<reference evidence="1 2" key="1">
    <citation type="submission" date="2018-06" db="EMBL/GenBank/DDBJ databases">
        <title>Chryseolinea flavus sp. nov., a member of the phylum Bacteroidetes isolated from soil.</title>
        <authorList>
            <person name="Li Y."/>
            <person name="Wang J."/>
        </authorList>
    </citation>
    <scope>NUCLEOTIDE SEQUENCE [LARGE SCALE GENOMIC DNA]</scope>
    <source>
        <strain evidence="1 2">SDU1-6</strain>
    </source>
</reference>
<accession>A0A364Y5L5</accession>
<dbReference type="Proteomes" id="UP000251889">
    <property type="component" value="Unassembled WGS sequence"/>
</dbReference>
<dbReference type="AlphaFoldDB" id="A0A364Y5L5"/>